<feature type="chain" id="PRO_5011641527" description="PQQ-like domain-containing protein" evidence="1">
    <location>
        <begin position="25"/>
        <end position="151"/>
    </location>
</feature>
<evidence type="ECO:0000313" key="2">
    <source>
        <dbReference type="EMBL" id="SFJ33158.1"/>
    </source>
</evidence>
<dbReference type="AlphaFoldDB" id="A0A1I3QGP8"/>
<sequence length="151" mass="16033">MTTKAFRQVLFIAGLLVTGNVAIAQTCHYSEVDPGAGKVSARHVTIDLGSGDPSEKPTAWIGPMNLTGPSGKSCSVDPDVSIIERPIYTDGQHVFVTTYSGSNRVVYAIDATSCDVLWKSASFAGPVKLSGNRLRLDKQMVKLGPDCVPAH</sequence>
<organism evidence="2 3">
    <name type="scientific">Paraburkholderia megapolitana</name>
    <dbReference type="NCBI Taxonomy" id="420953"/>
    <lineage>
        <taxon>Bacteria</taxon>
        <taxon>Pseudomonadati</taxon>
        <taxon>Pseudomonadota</taxon>
        <taxon>Betaproteobacteria</taxon>
        <taxon>Burkholderiales</taxon>
        <taxon>Burkholderiaceae</taxon>
        <taxon>Paraburkholderia</taxon>
    </lineage>
</organism>
<protein>
    <recommendedName>
        <fullName evidence="4">PQQ-like domain-containing protein</fullName>
    </recommendedName>
</protein>
<evidence type="ECO:0000256" key="1">
    <source>
        <dbReference type="SAM" id="SignalP"/>
    </source>
</evidence>
<keyword evidence="3" id="KW-1185">Reference proteome</keyword>
<proteinExistence type="predicted"/>
<evidence type="ECO:0000313" key="3">
    <source>
        <dbReference type="Proteomes" id="UP000199548"/>
    </source>
</evidence>
<dbReference type="OrthoDB" id="5958240at2"/>
<dbReference type="Proteomes" id="UP000199548">
    <property type="component" value="Unassembled WGS sequence"/>
</dbReference>
<keyword evidence="1" id="KW-0732">Signal</keyword>
<evidence type="ECO:0008006" key="4">
    <source>
        <dbReference type="Google" id="ProtNLM"/>
    </source>
</evidence>
<dbReference type="RefSeq" id="WP_091015591.1">
    <property type="nucleotide sequence ID" value="NZ_CP041743.1"/>
</dbReference>
<gene>
    <name evidence="2" type="ORF">SAMN05192543_106369</name>
</gene>
<accession>A0A1I3QGP8</accession>
<name>A0A1I3QGP8_9BURK</name>
<feature type="signal peptide" evidence="1">
    <location>
        <begin position="1"/>
        <end position="24"/>
    </location>
</feature>
<reference evidence="2 3" key="1">
    <citation type="submission" date="2016-10" db="EMBL/GenBank/DDBJ databases">
        <authorList>
            <person name="de Groot N.N."/>
        </authorList>
    </citation>
    <scope>NUCLEOTIDE SEQUENCE [LARGE SCALE GENOMIC DNA]</scope>
    <source>
        <strain evidence="2 3">LMG 23650</strain>
    </source>
</reference>
<dbReference type="EMBL" id="FOQU01000006">
    <property type="protein sequence ID" value="SFJ33158.1"/>
    <property type="molecule type" value="Genomic_DNA"/>
</dbReference>